<dbReference type="GO" id="GO:0009055">
    <property type="term" value="F:electron transfer activity"/>
    <property type="evidence" value="ECO:0007669"/>
    <property type="project" value="InterPro"/>
</dbReference>
<dbReference type="InterPro" id="IPR034804">
    <property type="entry name" value="SQR/QFR_C/D"/>
</dbReference>
<feature type="transmembrane region" description="Helical" evidence="13">
    <location>
        <begin position="100"/>
        <end position="121"/>
    </location>
</feature>
<evidence type="ECO:0000256" key="3">
    <source>
        <dbReference type="ARBA" id="ARBA00007244"/>
    </source>
</evidence>
<keyword evidence="15" id="KW-1185">Reference proteome</keyword>
<dbReference type="PROSITE" id="PS01001">
    <property type="entry name" value="SDH_CYT_2"/>
    <property type="match status" value="1"/>
</dbReference>
<comment type="subcellular location">
    <subcellularLocation>
        <location evidence="2">Membrane</location>
        <topology evidence="2">Multi-pass membrane protein</topology>
    </subcellularLocation>
</comment>
<accession>A0A2S5TM23</accession>
<evidence type="ECO:0000256" key="12">
    <source>
        <dbReference type="PIRSR" id="PIRSR000178-1"/>
    </source>
</evidence>
<proteinExistence type="inferred from homology"/>
<dbReference type="CDD" id="cd03499">
    <property type="entry name" value="SQR_TypeC_SdhC"/>
    <property type="match status" value="1"/>
</dbReference>
<organism evidence="14 15">
    <name type="scientific">Solimonas fluminis</name>
    <dbReference type="NCBI Taxonomy" id="2086571"/>
    <lineage>
        <taxon>Bacteria</taxon>
        <taxon>Pseudomonadati</taxon>
        <taxon>Pseudomonadota</taxon>
        <taxon>Gammaproteobacteria</taxon>
        <taxon>Nevskiales</taxon>
        <taxon>Nevskiaceae</taxon>
        <taxon>Solimonas</taxon>
    </lineage>
</organism>
<dbReference type="NCBIfam" id="TIGR02970">
    <property type="entry name" value="succ_dehyd_cytB"/>
    <property type="match status" value="1"/>
</dbReference>
<protein>
    <recommendedName>
        <fullName evidence="4">Succinate dehydrogenase cytochrome b556 subunit</fullName>
    </recommendedName>
</protein>
<keyword evidence="6 13" id="KW-0812">Transmembrane</keyword>
<feature type="transmembrane region" description="Helical" evidence="13">
    <location>
        <begin position="57"/>
        <end position="77"/>
    </location>
</feature>
<dbReference type="InterPro" id="IPR000701">
    <property type="entry name" value="SuccDH_FuR_B_TM-su"/>
</dbReference>
<evidence type="ECO:0000256" key="7">
    <source>
        <dbReference type="ARBA" id="ARBA00022723"/>
    </source>
</evidence>
<dbReference type="PANTHER" id="PTHR10978">
    <property type="entry name" value="SUCCINATE DEHYDROGENASE CYTOCHROME B560 SUBUNIT"/>
    <property type="match status" value="1"/>
</dbReference>
<keyword evidence="10 13" id="KW-0472">Membrane</keyword>
<feature type="transmembrane region" description="Helical" evidence="13">
    <location>
        <begin position="20"/>
        <end position="45"/>
    </location>
</feature>
<keyword evidence="5 12" id="KW-0349">Heme</keyword>
<evidence type="ECO:0000256" key="8">
    <source>
        <dbReference type="ARBA" id="ARBA00022989"/>
    </source>
</evidence>
<evidence type="ECO:0000256" key="9">
    <source>
        <dbReference type="ARBA" id="ARBA00023004"/>
    </source>
</evidence>
<dbReference type="GO" id="GO:0006099">
    <property type="term" value="P:tricarboxylic acid cycle"/>
    <property type="evidence" value="ECO:0007669"/>
    <property type="project" value="InterPro"/>
</dbReference>
<comment type="cofactor">
    <cofactor evidence="12">
        <name>heme</name>
        <dbReference type="ChEBI" id="CHEBI:30413"/>
    </cofactor>
    <text evidence="12">The heme is bound between the two transmembrane subunits.</text>
</comment>
<comment type="subunit">
    <text evidence="11">Part of an enzyme complex containing four subunits: a flavoprotein, an iron-sulfur protein, plus two membrane-anchoring proteins, SdhC and SdhD. The complex can form homotrimers.</text>
</comment>
<dbReference type="Pfam" id="PF01127">
    <property type="entry name" value="Sdh_cyt"/>
    <property type="match status" value="1"/>
</dbReference>
<comment type="caution">
    <text evidence="14">The sequence shown here is derived from an EMBL/GenBank/DDBJ whole genome shotgun (WGS) entry which is preliminary data.</text>
</comment>
<evidence type="ECO:0000256" key="5">
    <source>
        <dbReference type="ARBA" id="ARBA00022617"/>
    </source>
</evidence>
<dbReference type="PIRSF" id="PIRSF000178">
    <property type="entry name" value="SDH_cyt_b560"/>
    <property type="match status" value="1"/>
</dbReference>
<evidence type="ECO:0000256" key="6">
    <source>
        <dbReference type="ARBA" id="ARBA00022692"/>
    </source>
</evidence>
<evidence type="ECO:0000313" key="14">
    <source>
        <dbReference type="EMBL" id="PPE76045.1"/>
    </source>
</evidence>
<feature type="binding site" description="axial binding residue" evidence="12">
    <location>
        <position position="76"/>
    </location>
    <ligand>
        <name>heme</name>
        <dbReference type="ChEBI" id="CHEBI:30413"/>
        <note>ligand shared with second transmembrane subunit</note>
    </ligand>
    <ligandPart>
        <name>Fe</name>
        <dbReference type="ChEBI" id="CHEBI:18248"/>
    </ligandPart>
</feature>
<dbReference type="PANTHER" id="PTHR10978:SF5">
    <property type="entry name" value="SUCCINATE DEHYDROGENASE CYTOCHROME B560 SUBUNIT, MITOCHONDRIAL"/>
    <property type="match status" value="1"/>
</dbReference>
<reference evidence="14 15" key="1">
    <citation type="submission" date="2018-02" db="EMBL/GenBank/DDBJ databases">
        <title>Genome sequencing of Solimonas sp. HR-BB.</title>
        <authorList>
            <person name="Lee Y."/>
            <person name="Jeon C.O."/>
        </authorList>
    </citation>
    <scope>NUCLEOTIDE SEQUENCE [LARGE SCALE GENOMIC DNA]</scope>
    <source>
        <strain evidence="14 15">HR-BB</strain>
    </source>
</reference>
<keyword evidence="8 13" id="KW-1133">Transmembrane helix</keyword>
<comment type="similarity">
    <text evidence="3">Belongs to the cytochrome b560 family.</text>
</comment>
<dbReference type="InterPro" id="IPR014314">
    <property type="entry name" value="Succ_DH_cytb556"/>
</dbReference>
<dbReference type="Proteomes" id="UP000238220">
    <property type="component" value="Unassembled WGS sequence"/>
</dbReference>
<dbReference type="AlphaFoldDB" id="A0A2S5TM23"/>
<evidence type="ECO:0000256" key="2">
    <source>
        <dbReference type="ARBA" id="ARBA00004141"/>
    </source>
</evidence>
<evidence type="ECO:0000256" key="13">
    <source>
        <dbReference type="SAM" id="Phobius"/>
    </source>
</evidence>
<evidence type="ECO:0000256" key="10">
    <source>
        <dbReference type="ARBA" id="ARBA00023136"/>
    </source>
</evidence>
<keyword evidence="9 12" id="KW-0408">Iron</keyword>
<comment type="function">
    <text evidence="1">Membrane-anchoring subunit of succinate dehydrogenase (SDH).</text>
</comment>
<evidence type="ECO:0000256" key="4">
    <source>
        <dbReference type="ARBA" id="ARBA00020076"/>
    </source>
</evidence>
<gene>
    <name evidence="14" type="primary">sdhC</name>
    <name evidence="14" type="ORF">C3942_02870</name>
</gene>
<dbReference type="InterPro" id="IPR018495">
    <property type="entry name" value="Succ_DH_cyt_bsu_CS"/>
</dbReference>
<dbReference type="GO" id="GO:0016020">
    <property type="term" value="C:membrane"/>
    <property type="evidence" value="ECO:0007669"/>
    <property type="project" value="UniProtKB-SubCell"/>
</dbReference>
<dbReference type="GO" id="GO:0046872">
    <property type="term" value="F:metal ion binding"/>
    <property type="evidence" value="ECO:0007669"/>
    <property type="project" value="UniProtKB-KW"/>
</dbReference>
<name>A0A2S5TM23_9GAMM</name>
<keyword evidence="7 12" id="KW-0479">Metal-binding</keyword>
<evidence type="ECO:0000313" key="15">
    <source>
        <dbReference type="Proteomes" id="UP000238220"/>
    </source>
</evidence>
<sequence>MSPFMLGQYYRFQWTSLLSIIHRVTGVGLSVGTLLVAAWLIALALGPVVYADFARHLTAWYGQILLFGWSWALMYHLGNGIRHLFWDIGWGFDIKTAEKTGYAVVAASLLLTAAAWAVAYFL</sequence>
<evidence type="ECO:0000256" key="11">
    <source>
        <dbReference type="ARBA" id="ARBA00025912"/>
    </source>
</evidence>
<dbReference type="OrthoDB" id="9799441at2"/>
<evidence type="ECO:0000256" key="1">
    <source>
        <dbReference type="ARBA" id="ARBA00004050"/>
    </source>
</evidence>
<dbReference type="SUPFAM" id="SSF81343">
    <property type="entry name" value="Fumarate reductase respiratory complex transmembrane subunits"/>
    <property type="match status" value="1"/>
</dbReference>
<dbReference type="EMBL" id="PSNW01000001">
    <property type="protein sequence ID" value="PPE76045.1"/>
    <property type="molecule type" value="Genomic_DNA"/>
</dbReference>
<dbReference type="Gene3D" id="1.20.1300.10">
    <property type="entry name" value="Fumarate reductase/succinate dehydrogenase, transmembrane subunit"/>
    <property type="match status" value="1"/>
</dbReference>